<name>A0A919VKH1_9ACTN</name>
<dbReference type="EMBL" id="BOQP01000007">
    <property type="protein sequence ID" value="GIM69503.1"/>
    <property type="molecule type" value="Genomic_DNA"/>
</dbReference>
<reference evidence="1" key="1">
    <citation type="submission" date="2021-03" db="EMBL/GenBank/DDBJ databases">
        <title>Whole genome shotgun sequence of Actinoplanes consettensis NBRC 14913.</title>
        <authorList>
            <person name="Komaki H."/>
            <person name="Tamura T."/>
        </authorList>
    </citation>
    <scope>NUCLEOTIDE SEQUENCE</scope>
    <source>
        <strain evidence="1">NBRC 14913</strain>
    </source>
</reference>
<dbReference type="AlphaFoldDB" id="A0A919VKH1"/>
<evidence type="ECO:0000313" key="1">
    <source>
        <dbReference type="EMBL" id="GIM69503.1"/>
    </source>
</evidence>
<protein>
    <submittedName>
        <fullName evidence="1">Uncharacterized protein</fullName>
    </submittedName>
</protein>
<gene>
    <name evidence="1" type="ORF">Aco04nite_15520</name>
</gene>
<evidence type="ECO:0000313" key="2">
    <source>
        <dbReference type="Proteomes" id="UP000680865"/>
    </source>
</evidence>
<accession>A0A919VKH1</accession>
<dbReference type="Proteomes" id="UP000680865">
    <property type="component" value="Unassembled WGS sequence"/>
</dbReference>
<dbReference type="RefSeq" id="WP_212996496.1">
    <property type="nucleotide sequence ID" value="NZ_BAAATW010000005.1"/>
</dbReference>
<comment type="caution">
    <text evidence="1">The sequence shown here is derived from an EMBL/GenBank/DDBJ whole genome shotgun (WGS) entry which is preliminary data.</text>
</comment>
<keyword evidence="2" id="KW-1185">Reference proteome</keyword>
<organism evidence="1 2">
    <name type="scientific">Winogradskya consettensis</name>
    <dbReference type="NCBI Taxonomy" id="113560"/>
    <lineage>
        <taxon>Bacteria</taxon>
        <taxon>Bacillati</taxon>
        <taxon>Actinomycetota</taxon>
        <taxon>Actinomycetes</taxon>
        <taxon>Micromonosporales</taxon>
        <taxon>Micromonosporaceae</taxon>
        <taxon>Winogradskya</taxon>
    </lineage>
</organism>
<sequence length="237" mass="26501">MRWLRRGAGRAQAQHDPDLQRALLEDVRHRFGGHVQVRFPEQAGEVTRLLDGDDGLAVAAVVVREFADSAHNELFAQVAELHRRTGRGFVVDRRNYRPLWQAAGGHLRWPLFELPVALHPYVQVAAAVTVLGTQARRTVRVTAPEPLLAHVFEILDLVVDGWEHGRVWVDADGAALVRRLIFTARDIRDAMGDPPPLPPPVREQMRRNNSIDVYDPAGNQIVGSINPGKEMREALLA</sequence>
<proteinExistence type="predicted"/>